<feature type="domain" description="D-isomer specific 2-hydroxyacid dehydrogenase catalytic" evidence="5">
    <location>
        <begin position="20"/>
        <end position="314"/>
    </location>
</feature>
<evidence type="ECO:0000259" key="6">
    <source>
        <dbReference type="Pfam" id="PF02826"/>
    </source>
</evidence>
<feature type="domain" description="D-isomer specific 2-hydroxyacid dehydrogenase NAD-binding" evidence="6">
    <location>
        <begin position="114"/>
        <end position="291"/>
    </location>
</feature>
<dbReference type="InterPro" id="IPR029753">
    <property type="entry name" value="D-isomer_DH_CS"/>
</dbReference>
<evidence type="ECO:0000256" key="4">
    <source>
        <dbReference type="RuleBase" id="RU003719"/>
    </source>
</evidence>
<keyword evidence="2 4" id="KW-0560">Oxidoreductase</keyword>
<protein>
    <submittedName>
        <fullName evidence="7">3-phosphoglycerate dehydrogenase</fullName>
    </submittedName>
</protein>
<dbReference type="Gene3D" id="3.40.50.720">
    <property type="entry name" value="NAD(P)-binding Rossmann-like Domain"/>
    <property type="match status" value="2"/>
</dbReference>
<dbReference type="RefSeq" id="WP_044905882.1">
    <property type="nucleotide sequence ID" value="NZ_JQIF01000057.1"/>
</dbReference>
<accession>A0A099I5W1</accession>
<evidence type="ECO:0000313" key="7">
    <source>
        <dbReference type="EMBL" id="KGJ52667.1"/>
    </source>
</evidence>
<dbReference type="InterPro" id="IPR029752">
    <property type="entry name" value="D-isomer_DH_CS1"/>
</dbReference>
<dbReference type="FunFam" id="3.40.50.720:FF:000203">
    <property type="entry name" value="D-3-phosphoglycerate dehydrogenase (SerA)"/>
    <property type="match status" value="1"/>
</dbReference>
<sequence>MSKGVILVTPRGYAAYGAQAAKRLEALGYEMNINTTGKPLSREAFVEYAKKSTGIIVGVDELDGELLKECRSLKAVVKFGVGTDNIDLKTAEACGIKVGRCVGSNSNAVAELTIGMMFAAAKHLVSSNVQVRGGAWNKPTGRELTKKTIGIIGFGNIGRHVARMAHGIGMEVLAYDVFDIPKEVLDTYQAKQCSIEEILKGADFISIHSPLTEETRNMISDEQFDMMKETAVIVNAARGGIINEKALYTALKNKKIYAAASDVFTSEPPVQDDWVQELIHMDNFILTPHIGSRTVEAESNTVEMATDNLIRLLEEACG</sequence>
<reference evidence="7 8" key="1">
    <citation type="submission" date="2014-08" db="EMBL/GenBank/DDBJ databases">
        <title>Clostridium innocuum, an unnegligible vancomycin-resistant pathogen causing extra-intestinal infections.</title>
        <authorList>
            <person name="Feng Y."/>
            <person name="Chiu C.-H."/>
        </authorList>
    </citation>
    <scope>NUCLEOTIDE SEQUENCE [LARGE SCALE GENOMIC DNA]</scope>
    <source>
        <strain evidence="7 8">AN88</strain>
    </source>
</reference>
<evidence type="ECO:0000256" key="3">
    <source>
        <dbReference type="ARBA" id="ARBA00023027"/>
    </source>
</evidence>
<dbReference type="InterPro" id="IPR050418">
    <property type="entry name" value="D-iso_2-hydroxyacid_DH_PdxB"/>
</dbReference>
<gene>
    <name evidence="7" type="ORF">CIAN88_13410</name>
</gene>
<comment type="caution">
    <text evidence="7">The sequence shown here is derived from an EMBL/GenBank/DDBJ whole genome shotgun (WGS) entry which is preliminary data.</text>
</comment>
<evidence type="ECO:0000256" key="2">
    <source>
        <dbReference type="ARBA" id="ARBA00023002"/>
    </source>
</evidence>
<evidence type="ECO:0000256" key="1">
    <source>
        <dbReference type="ARBA" id="ARBA00005854"/>
    </source>
</evidence>
<dbReference type="InterPro" id="IPR036291">
    <property type="entry name" value="NAD(P)-bd_dom_sf"/>
</dbReference>
<dbReference type="PANTHER" id="PTHR43761">
    <property type="entry name" value="D-ISOMER SPECIFIC 2-HYDROXYACID DEHYDROGENASE FAMILY PROTEIN (AFU_ORTHOLOGUE AFUA_1G13630)"/>
    <property type="match status" value="1"/>
</dbReference>
<dbReference type="GO" id="GO:0051287">
    <property type="term" value="F:NAD binding"/>
    <property type="evidence" value="ECO:0007669"/>
    <property type="project" value="InterPro"/>
</dbReference>
<dbReference type="EMBL" id="JQIF01000057">
    <property type="protein sequence ID" value="KGJ52667.1"/>
    <property type="molecule type" value="Genomic_DNA"/>
</dbReference>
<dbReference type="SUPFAM" id="SSF51735">
    <property type="entry name" value="NAD(P)-binding Rossmann-fold domains"/>
    <property type="match status" value="1"/>
</dbReference>
<dbReference type="InterPro" id="IPR006140">
    <property type="entry name" value="D-isomer_DH_NAD-bd"/>
</dbReference>
<evidence type="ECO:0000259" key="5">
    <source>
        <dbReference type="Pfam" id="PF00389"/>
    </source>
</evidence>
<dbReference type="PROSITE" id="PS00065">
    <property type="entry name" value="D_2_HYDROXYACID_DH_1"/>
    <property type="match status" value="1"/>
</dbReference>
<dbReference type="SUPFAM" id="SSF52283">
    <property type="entry name" value="Formate/glycerate dehydrogenase catalytic domain-like"/>
    <property type="match status" value="1"/>
</dbReference>
<dbReference type="Pfam" id="PF00389">
    <property type="entry name" value="2-Hacid_dh"/>
    <property type="match status" value="1"/>
</dbReference>
<dbReference type="CDD" id="cd12172">
    <property type="entry name" value="PGDH_like_2"/>
    <property type="match status" value="1"/>
</dbReference>
<evidence type="ECO:0000313" key="8">
    <source>
        <dbReference type="Proteomes" id="UP000030008"/>
    </source>
</evidence>
<keyword evidence="3" id="KW-0520">NAD</keyword>
<dbReference type="GO" id="GO:0016616">
    <property type="term" value="F:oxidoreductase activity, acting on the CH-OH group of donors, NAD or NADP as acceptor"/>
    <property type="evidence" value="ECO:0007669"/>
    <property type="project" value="InterPro"/>
</dbReference>
<dbReference type="PROSITE" id="PS00671">
    <property type="entry name" value="D_2_HYDROXYACID_DH_3"/>
    <property type="match status" value="1"/>
</dbReference>
<organism evidence="7 8">
    <name type="scientific">Clostridium innocuum</name>
    <dbReference type="NCBI Taxonomy" id="1522"/>
    <lineage>
        <taxon>Bacteria</taxon>
        <taxon>Bacillati</taxon>
        <taxon>Bacillota</taxon>
        <taxon>Clostridia</taxon>
        <taxon>Eubacteriales</taxon>
        <taxon>Clostridiaceae</taxon>
        <taxon>Clostridium</taxon>
    </lineage>
</organism>
<dbReference type="PROSITE" id="PS00670">
    <property type="entry name" value="D_2_HYDROXYACID_DH_2"/>
    <property type="match status" value="1"/>
</dbReference>
<comment type="similarity">
    <text evidence="1 4">Belongs to the D-isomer specific 2-hydroxyacid dehydrogenase family.</text>
</comment>
<dbReference type="InterPro" id="IPR006139">
    <property type="entry name" value="D-isomer_2_OHA_DH_cat_dom"/>
</dbReference>
<proteinExistence type="inferred from homology"/>
<dbReference type="Proteomes" id="UP000030008">
    <property type="component" value="Unassembled WGS sequence"/>
</dbReference>
<dbReference type="Pfam" id="PF02826">
    <property type="entry name" value="2-Hacid_dh_C"/>
    <property type="match status" value="1"/>
</dbReference>
<name>A0A099I5W1_CLOIN</name>
<dbReference type="AlphaFoldDB" id="A0A099I5W1"/>
<dbReference type="PANTHER" id="PTHR43761:SF1">
    <property type="entry name" value="D-ISOMER SPECIFIC 2-HYDROXYACID DEHYDROGENASE CATALYTIC DOMAIN-CONTAINING PROTEIN-RELATED"/>
    <property type="match status" value="1"/>
</dbReference>